<protein>
    <submittedName>
        <fullName evidence="2">Uncharacterized protein</fullName>
    </submittedName>
</protein>
<feature type="region of interest" description="Disordered" evidence="1">
    <location>
        <begin position="58"/>
        <end position="92"/>
    </location>
</feature>
<gene>
    <name evidence="2" type="ORF">RIMI_LOCUS22795856</name>
</gene>
<dbReference type="Proteomes" id="UP001176940">
    <property type="component" value="Unassembled WGS sequence"/>
</dbReference>
<dbReference type="EMBL" id="CAUEEQ010078917">
    <property type="protein sequence ID" value="CAJ0968104.1"/>
    <property type="molecule type" value="Genomic_DNA"/>
</dbReference>
<organism evidence="2 3">
    <name type="scientific">Ranitomeya imitator</name>
    <name type="common">mimic poison frog</name>
    <dbReference type="NCBI Taxonomy" id="111125"/>
    <lineage>
        <taxon>Eukaryota</taxon>
        <taxon>Metazoa</taxon>
        <taxon>Chordata</taxon>
        <taxon>Craniata</taxon>
        <taxon>Vertebrata</taxon>
        <taxon>Euteleostomi</taxon>
        <taxon>Amphibia</taxon>
        <taxon>Batrachia</taxon>
        <taxon>Anura</taxon>
        <taxon>Neobatrachia</taxon>
        <taxon>Hyloidea</taxon>
        <taxon>Dendrobatidae</taxon>
        <taxon>Dendrobatinae</taxon>
        <taxon>Ranitomeya</taxon>
    </lineage>
</organism>
<evidence type="ECO:0000256" key="1">
    <source>
        <dbReference type="SAM" id="MobiDB-lite"/>
    </source>
</evidence>
<feature type="compositionally biased region" description="Polar residues" evidence="1">
    <location>
        <begin position="65"/>
        <end position="81"/>
    </location>
</feature>
<evidence type="ECO:0000313" key="2">
    <source>
        <dbReference type="EMBL" id="CAJ0968104.1"/>
    </source>
</evidence>
<accession>A0ABN9MRL1</accession>
<reference evidence="2" key="1">
    <citation type="submission" date="2023-07" db="EMBL/GenBank/DDBJ databases">
        <authorList>
            <person name="Stuckert A."/>
        </authorList>
    </citation>
    <scope>NUCLEOTIDE SEQUENCE</scope>
</reference>
<sequence length="92" mass="9744">MGIVVSEMATGRSPFYTGSFSKMAYRATSYQEAAVQKSSEVIGCVREHPRASILYHHRLGGSGGKESTASIHSIQTSSGEQSYAVAGGKESL</sequence>
<evidence type="ECO:0000313" key="3">
    <source>
        <dbReference type="Proteomes" id="UP001176940"/>
    </source>
</evidence>
<name>A0ABN9MRL1_9NEOB</name>
<proteinExistence type="predicted"/>
<keyword evidence="3" id="KW-1185">Reference proteome</keyword>
<comment type="caution">
    <text evidence="2">The sequence shown here is derived from an EMBL/GenBank/DDBJ whole genome shotgun (WGS) entry which is preliminary data.</text>
</comment>